<feature type="transmembrane region" description="Helical" evidence="7">
    <location>
        <begin position="220"/>
        <end position="240"/>
    </location>
</feature>
<proteinExistence type="predicted"/>
<evidence type="ECO:0000256" key="4">
    <source>
        <dbReference type="ARBA" id="ARBA00022989"/>
    </source>
</evidence>
<evidence type="ECO:0000259" key="8">
    <source>
        <dbReference type="PROSITE" id="PS50850"/>
    </source>
</evidence>
<sequence>MSVSVPDENTSGRENEKSTTLPTSTKEAQLQASTAEPDVESPQTQRPGYDPEAERNYQPKTLKFWLIVLSVFVSMFLVALDRTILATAVPRITDEFKSLGDIGWYASAYMLTTAACQLLFGRVYKFYSTRRTFLATIVVFEVGSALCGAAPSSPAFIVGRAIAGVGAAGIWTGSMMAIIPMVPLHKRPMFQGVFGMVFGISSVVGPLIGGAFTERATWRWCFYLNLPVGAVAFALLFLFMHPADPKHEPATLRQQLVRLDPLGTFFFVPSVICLLLALQWGGSTYAWNSWRIILLLVMFGLAALAFAAVQVQMPETAALPVRLIKQRTLLAGTFYMLFLAGGMMLVVYYLPLWFQATKGVDPVKSGVYTIPLVLSLVVASIVSGAGTQRIGYYTPFMIASPCIAAVGEGLLTTFTPEAGSNRWIGFQFLTGFGVGLGMQSVGLAVQATLPREDVSTGIAITFFAQQLGGAVFVSVGQTILSTLLVEQLSGVPGLDPMSIVKTGATELRHVVPSQFFGRVVDAYNVAITRIFYCALALALAQLVSALFVEWRSIKKSKDADAGKAVAQQEGLGE</sequence>
<comment type="caution">
    <text evidence="9">The sequence shown here is derived from an EMBL/GenBank/DDBJ whole genome shotgun (WGS) entry which is preliminary data.</text>
</comment>
<dbReference type="PANTHER" id="PTHR23501">
    <property type="entry name" value="MAJOR FACILITATOR SUPERFAMILY"/>
    <property type="match status" value="1"/>
</dbReference>
<feature type="transmembrane region" description="Helical" evidence="7">
    <location>
        <begin position="64"/>
        <end position="90"/>
    </location>
</feature>
<gene>
    <name evidence="9" type="ORF">MAN_05259</name>
</gene>
<dbReference type="AlphaFoldDB" id="A0A0B4EUJ6"/>
<feature type="transmembrane region" description="Helical" evidence="7">
    <location>
        <begin position="292"/>
        <end position="309"/>
    </location>
</feature>
<reference evidence="9 10" key="1">
    <citation type="journal article" date="2014" name="Proc. Natl. Acad. Sci. U.S.A.">
        <title>Trajectory and genomic determinants of fungal-pathogen speciation and host adaptation.</title>
        <authorList>
            <person name="Hu X."/>
            <person name="Xiao G."/>
            <person name="Zheng P."/>
            <person name="Shang Y."/>
            <person name="Su Y."/>
            <person name="Zhang X."/>
            <person name="Liu X."/>
            <person name="Zhan S."/>
            <person name="St Leger R.J."/>
            <person name="Wang C."/>
        </authorList>
    </citation>
    <scope>NUCLEOTIDE SEQUENCE [LARGE SCALE GENOMIC DNA]</scope>
    <source>
        <strain evidence="9 10">ARSEF 549</strain>
    </source>
</reference>
<dbReference type="CDD" id="cd17502">
    <property type="entry name" value="MFS_Azr1_MDR_like"/>
    <property type="match status" value="1"/>
</dbReference>
<feature type="transmembrane region" description="Helical" evidence="7">
    <location>
        <begin position="526"/>
        <end position="548"/>
    </location>
</feature>
<feature type="compositionally biased region" description="Polar residues" evidence="6">
    <location>
        <begin position="18"/>
        <end position="34"/>
    </location>
</feature>
<feature type="transmembrane region" description="Helical" evidence="7">
    <location>
        <begin position="157"/>
        <end position="182"/>
    </location>
</feature>
<evidence type="ECO:0000256" key="6">
    <source>
        <dbReference type="SAM" id="MobiDB-lite"/>
    </source>
</evidence>
<feature type="transmembrane region" description="Helical" evidence="7">
    <location>
        <begin position="366"/>
        <end position="385"/>
    </location>
</feature>
<dbReference type="Proteomes" id="UP000031186">
    <property type="component" value="Unassembled WGS sequence"/>
</dbReference>
<feature type="transmembrane region" description="Helical" evidence="7">
    <location>
        <begin position="392"/>
        <end position="411"/>
    </location>
</feature>
<dbReference type="PROSITE" id="PS50850">
    <property type="entry name" value="MFS"/>
    <property type="match status" value="1"/>
</dbReference>
<accession>A0A0B4EUJ6</accession>
<keyword evidence="10" id="KW-1185">Reference proteome</keyword>
<evidence type="ECO:0000256" key="7">
    <source>
        <dbReference type="SAM" id="Phobius"/>
    </source>
</evidence>
<evidence type="ECO:0000313" key="10">
    <source>
        <dbReference type="Proteomes" id="UP000031186"/>
    </source>
</evidence>
<feature type="transmembrane region" description="Helical" evidence="7">
    <location>
        <begin position="102"/>
        <end position="120"/>
    </location>
</feature>
<dbReference type="FunFam" id="1.20.1720.10:FF:000012">
    <property type="entry name" value="MFS toxin efflux pump (AflT)"/>
    <property type="match status" value="1"/>
</dbReference>
<dbReference type="GO" id="GO:0022857">
    <property type="term" value="F:transmembrane transporter activity"/>
    <property type="evidence" value="ECO:0007669"/>
    <property type="project" value="InterPro"/>
</dbReference>
<dbReference type="GO" id="GO:0005886">
    <property type="term" value="C:plasma membrane"/>
    <property type="evidence" value="ECO:0007669"/>
    <property type="project" value="TreeGrafter"/>
</dbReference>
<keyword evidence="4 7" id="KW-1133">Transmembrane helix</keyword>
<name>A0A0B4EUJ6_METAF</name>
<dbReference type="EMBL" id="AZNF01000006">
    <property type="protein sequence ID" value="KID65600.1"/>
    <property type="molecule type" value="Genomic_DNA"/>
</dbReference>
<evidence type="ECO:0000256" key="5">
    <source>
        <dbReference type="ARBA" id="ARBA00023136"/>
    </source>
</evidence>
<dbReference type="InterPro" id="IPR036259">
    <property type="entry name" value="MFS_trans_sf"/>
</dbReference>
<comment type="subcellular location">
    <subcellularLocation>
        <location evidence="1">Membrane</location>
        <topology evidence="1">Multi-pass membrane protein</topology>
    </subcellularLocation>
</comment>
<feature type="transmembrane region" description="Helical" evidence="7">
    <location>
        <begin position="261"/>
        <end position="280"/>
    </location>
</feature>
<feature type="transmembrane region" description="Helical" evidence="7">
    <location>
        <begin position="423"/>
        <end position="445"/>
    </location>
</feature>
<keyword evidence="5 7" id="KW-0472">Membrane</keyword>
<feature type="domain" description="Major facilitator superfamily (MFS) profile" evidence="8">
    <location>
        <begin position="67"/>
        <end position="553"/>
    </location>
</feature>
<dbReference type="HOGENOM" id="CLU_000960_22_1_1"/>
<evidence type="ECO:0000256" key="1">
    <source>
        <dbReference type="ARBA" id="ARBA00004141"/>
    </source>
</evidence>
<evidence type="ECO:0000313" key="9">
    <source>
        <dbReference type="EMBL" id="KID65600.1"/>
    </source>
</evidence>
<feature type="transmembrane region" description="Helical" evidence="7">
    <location>
        <begin position="457"/>
        <end position="480"/>
    </location>
</feature>
<organism evidence="9 10">
    <name type="scientific">Metarhizium anisopliae (strain ARSEF 549)</name>
    <dbReference type="NCBI Taxonomy" id="3151832"/>
    <lineage>
        <taxon>Eukaryota</taxon>
        <taxon>Fungi</taxon>
        <taxon>Dikarya</taxon>
        <taxon>Ascomycota</taxon>
        <taxon>Pezizomycotina</taxon>
        <taxon>Sordariomycetes</taxon>
        <taxon>Hypocreomycetidae</taxon>
        <taxon>Hypocreales</taxon>
        <taxon>Clavicipitaceae</taxon>
        <taxon>Metarhizium</taxon>
    </lineage>
</organism>
<dbReference type="Gene3D" id="1.20.1250.20">
    <property type="entry name" value="MFS general substrate transporter like domains"/>
    <property type="match status" value="2"/>
</dbReference>
<dbReference type="Pfam" id="PF07690">
    <property type="entry name" value="MFS_1"/>
    <property type="match status" value="1"/>
</dbReference>
<protein>
    <submittedName>
        <fullName evidence="9">Major facilitator superfamily domain, general substrate transporter</fullName>
    </submittedName>
</protein>
<dbReference type="SUPFAM" id="SSF103473">
    <property type="entry name" value="MFS general substrate transporter"/>
    <property type="match status" value="2"/>
</dbReference>
<keyword evidence="2" id="KW-0813">Transport</keyword>
<dbReference type="PANTHER" id="PTHR23501:SF201">
    <property type="entry name" value="MFS AFLATOXIN EFFLUX PUMP"/>
    <property type="match status" value="1"/>
</dbReference>
<feature type="transmembrane region" description="Helical" evidence="7">
    <location>
        <begin position="132"/>
        <end position="151"/>
    </location>
</feature>
<keyword evidence="3 7" id="KW-0812">Transmembrane</keyword>
<feature type="non-terminal residue" evidence="9">
    <location>
        <position position="1"/>
    </location>
</feature>
<evidence type="ECO:0000256" key="3">
    <source>
        <dbReference type="ARBA" id="ARBA00022692"/>
    </source>
</evidence>
<dbReference type="OrthoDB" id="10021397at2759"/>
<dbReference type="InterPro" id="IPR020846">
    <property type="entry name" value="MFS_dom"/>
</dbReference>
<dbReference type="FunFam" id="1.20.1250.20:FF:000196">
    <property type="entry name" value="MFS toxin efflux pump (AflT)"/>
    <property type="match status" value="1"/>
</dbReference>
<feature type="transmembrane region" description="Helical" evidence="7">
    <location>
        <begin position="329"/>
        <end position="354"/>
    </location>
</feature>
<feature type="region of interest" description="Disordered" evidence="6">
    <location>
        <begin position="1"/>
        <end position="54"/>
    </location>
</feature>
<dbReference type="InterPro" id="IPR011701">
    <property type="entry name" value="MFS"/>
</dbReference>
<dbReference type="VEuPathDB" id="FungiDB:MAN_05259"/>
<feature type="transmembrane region" description="Helical" evidence="7">
    <location>
        <begin position="189"/>
        <end position="208"/>
    </location>
</feature>
<evidence type="ECO:0000256" key="2">
    <source>
        <dbReference type="ARBA" id="ARBA00022448"/>
    </source>
</evidence>